<dbReference type="EMBL" id="AZDX01000003">
    <property type="protein sequence ID" value="KRL08028.1"/>
    <property type="molecule type" value="Genomic_DNA"/>
</dbReference>
<dbReference type="GeneID" id="98309502"/>
<feature type="compositionally biased region" description="Acidic residues" evidence="1">
    <location>
        <begin position="361"/>
        <end position="396"/>
    </location>
</feature>
<dbReference type="OrthoDB" id="2329347at2"/>
<organism evidence="2 3">
    <name type="scientific">Liquorilactobacillus hordei DSM 19519</name>
    <dbReference type="NCBI Taxonomy" id="1423759"/>
    <lineage>
        <taxon>Bacteria</taxon>
        <taxon>Bacillati</taxon>
        <taxon>Bacillota</taxon>
        <taxon>Bacilli</taxon>
        <taxon>Lactobacillales</taxon>
        <taxon>Lactobacillaceae</taxon>
        <taxon>Liquorilactobacillus</taxon>
    </lineage>
</organism>
<name>A0A0R1MJA9_9LACO</name>
<evidence type="ECO:0000256" key="1">
    <source>
        <dbReference type="SAM" id="MobiDB-lite"/>
    </source>
</evidence>
<keyword evidence="3" id="KW-1185">Reference proteome</keyword>
<dbReference type="STRING" id="1423759.FC92_GL001101"/>
<evidence type="ECO:0008006" key="4">
    <source>
        <dbReference type="Google" id="ProtNLM"/>
    </source>
</evidence>
<protein>
    <recommendedName>
        <fullName evidence="4">Phage related protein</fullName>
    </recommendedName>
</protein>
<evidence type="ECO:0000313" key="2">
    <source>
        <dbReference type="EMBL" id="KRL08028.1"/>
    </source>
</evidence>
<proteinExistence type="predicted"/>
<dbReference type="Proteomes" id="UP000051448">
    <property type="component" value="Unassembled WGS sequence"/>
</dbReference>
<dbReference type="AlphaFoldDB" id="A0A0R1MJA9"/>
<gene>
    <name evidence="2" type="ORF">FC92_GL001101</name>
</gene>
<dbReference type="PATRIC" id="fig|1423759.3.peg.1165"/>
<evidence type="ECO:0000313" key="3">
    <source>
        <dbReference type="Proteomes" id="UP000051448"/>
    </source>
</evidence>
<reference evidence="2 3" key="1">
    <citation type="journal article" date="2015" name="Genome Announc.">
        <title>Expanding the biotechnology potential of lactobacilli through comparative genomics of 213 strains and associated genera.</title>
        <authorList>
            <person name="Sun Z."/>
            <person name="Harris H.M."/>
            <person name="McCann A."/>
            <person name="Guo C."/>
            <person name="Argimon S."/>
            <person name="Zhang W."/>
            <person name="Yang X."/>
            <person name="Jeffery I.B."/>
            <person name="Cooney J.C."/>
            <person name="Kagawa T.F."/>
            <person name="Liu W."/>
            <person name="Song Y."/>
            <person name="Salvetti E."/>
            <person name="Wrobel A."/>
            <person name="Rasinkangas P."/>
            <person name="Parkhill J."/>
            <person name="Rea M.C."/>
            <person name="O'Sullivan O."/>
            <person name="Ritari J."/>
            <person name="Douillard F.P."/>
            <person name="Paul Ross R."/>
            <person name="Yang R."/>
            <person name="Briner A.E."/>
            <person name="Felis G.E."/>
            <person name="de Vos W.M."/>
            <person name="Barrangou R."/>
            <person name="Klaenhammer T.R."/>
            <person name="Caufield P.W."/>
            <person name="Cui Y."/>
            <person name="Zhang H."/>
            <person name="O'Toole P.W."/>
        </authorList>
    </citation>
    <scope>NUCLEOTIDE SEQUENCE [LARGE SCALE GENOMIC DNA]</scope>
    <source>
        <strain evidence="2 3">DSM 19519</strain>
    </source>
</reference>
<feature type="region of interest" description="Disordered" evidence="1">
    <location>
        <begin position="360"/>
        <end position="396"/>
    </location>
</feature>
<comment type="caution">
    <text evidence="2">The sequence shown here is derived from an EMBL/GenBank/DDBJ whole genome shotgun (WGS) entry which is preliminary data.</text>
</comment>
<sequence length="396" mass="45379">MPTKSKNKLEKELKRGYASFRAWGMVGLGEDSIGEPQVSKHSTYKYANANFALKFGEGQQVYVQLMGGYDPAKPILKRFSKNKDEGIMDIKWEHRDNEEILKQVADNSFIFVSLEHKEDGKLDEKKFLSELDAIAYLKTNLKDGEEVFVSGDIEYSRYNGKIQRRLNIKRIRLNEGYKKSDGTEVEPHKHEILGTQTYLVDNTSVSKRYDKELIEDGKTIISAFVPQYISKEDGKEIKEVVALPQSITVTATEENLELRKKVVEKFFKVKSRDVVREITCNIGFNEGYEQSSGDIELNDEVKELIELGLADEDEIKSELTIRGNKISEVLFLRPRTDKDESGQPRLMLEDKYDPEVLVVPETEEVEEEKNESDTEESPWGEDEETTDEDLEAMFGA</sequence>
<accession>A0A0R1MJA9</accession>
<dbReference type="RefSeq" id="WP_057868813.1">
    <property type="nucleotide sequence ID" value="NZ_AZDX01000003.1"/>
</dbReference>